<dbReference type="InterPro" id="IPR015421">
    <property type="entry name" value="PyrdxlP-dep_Trfase_major"/>
</dbReference>
<reference evidence="7 8" key="1">
    <citation type="submission" date="2018-03" db="EMBL/GenBank/DDBJ databases">
        <title>Genomic Encyclopedia of Archaeal and Bacterial Type Strains, Phase II (KMG-II): from individual species to whole genera.</title>
        <authorList>
            <person name="Goeker M."/>
        </authorList>
    </citation>
    <scope>NUCLEOTIDE SEQUENCE [LARGE SCALE GENOMIC DNA]</scope>
    <source>
        <strain evidence="7 8">DSM 28229</strain>
    </source>
</reference>
<keyword evidence="7" id="KW-0808">Transferase</keyword>
<dbReference type="GO" id="GO:0008483">
    <property type="term" value="F:transaminase activity"/>
    <property type="evidence" value="ECO:0007669"/>
    <property type="project" value="UniProtKB-KW"/>
</dbReference>
<keyword evidence="3" id="KW-0805">Transcription regulation</keyword>
<evidence type="ECO:0000313" key="8">
    <source>
        <dbReference type="Proteomes" id="UP000245535"/>
    </source>
</evidence>
<dbReference type="InterPro" id="IPR051446">
    <property type="entry name" value="HTH_trans_reg/aminotransferase"/>
</dbReference>
<dbReference type="EMBL" id="QGDO01000012">
    <property type="protein sequence ID" value="PWJ33659.1"/>
    <property type="molecule type" value="Genomic_DNA"/>
</dbReference>
<dbReference type="Gene3D" id="1.10.10.10">
    <property type="entry name" value="Winged helix-like DNA-binding domain superfamily/Winged helix DNA-binding domain"/>
    <property type="match status" value="1"/>
</dbReference>
<protein>
    <submittedName>
        <fullName evidence="7">GntR family transcriptional regulator/MocR family aminotransferase</fullName>
    </submittedName>
</protein>
<keyword evidence="2" id="KW-0663">Pyridoxal phosphate</keyword>
<dbReference type="Proteomes" id="UP000245535">
    <property type="component" value="Unassembled WGS sequence"/>
</dbReference>
<dbReference type="RefSeq" id="WP_109623133.1">
    <property type="nucleotide sequence ID" value="NZ_QGDO01000012.1"/>
</dbReference>
<dbReference type="InterPro" id="IPR000524">
    <property type="entry name" value="Tscrpt_reg_HTH_GntR"/>
</dbReference>
<feature type="domain" description="HTH gntR-type" evidence="6">
    <location>
        <begin position="16"/>
        <end position="84"/>
    </location>
</feature>
<comment type="similarity">
    <text evidence="1">In the C-terminal section; belongs to the class-I pyridoxal-phosphate-dependent aminotransferase family.</text>
</comment>
<dbReference type="InterPro" id="IPR015424">
    <property type="entry name" value="PyrdxlP-dep_Trfase"/>
</dbReference>
<keyword evidence="8" id="KW-1185">Reference proteome</keyword>
<dbReference type="Pfam" id="PF00392">
    <property type="entry name" value="GntR"/>
    <property type="match status" value="1"/>
</dbReference>
<gene>
    <name evidence="7" type="ORF">BC781_1126</name>
</gene>
<dbReference type="Gene3D" id="3.40.640.10">
    <property type="entry name" value="Type I PLP-dependent aspartate aminotransferase-like (Major domain)"/>
    <property type="match status" value="1"/>
</dbReference>
<evidence type="ECO:0000313" key="7">
    <source>
        <dbReference type="EMBL" id="PWJ33659.1"/>
    </source>
</evidence>
<name>A0A315ZJ28_SEDFL</name>
<dbReference type="PANTHER" id="PTHR46577">
    <property type="entry name" value="HTH-TYPE TRANSCRIPTIONAL REGULATORY PROTEIN GABR"/>
    <property type="match status" value="1"/>
</dbReference>
<evidence type="ECO:0000256" key="4">
    <source>
        <dbReference type="ARBA" id="ARBA00023125"/>
    </source>
</evidence>
<organism evidence="7 8">
    <name type="scientific">Sediminitomix flava</name>
    <dbReference type="NCBI Taxonomy" id="379075"/>
    <lineage>
        <taxon>Bacteria</taxon>
        <taxon>Pseudomonadati</taxon>
        <taxon>Bacteroidota</taxon>
        <taxon>Cytophagia</taxon>
        <taxon>Cytophagales</taxon>
        <taxon>Flammeovirgaceae</taxon>
        <taxon>Sediminitomix</taxon>
    </lineage>
</organism>
<dbReference type="PANTHER" id="PTHR46577:SF2">
    <property type="entry name" value="TRANSCRIPTIONAL REGULATORY PROTEIN"/>
    <property type="match status" value="1"/>
</dbReference>
<dbReference type="CDD" id="cd07377">
    <property type="entry name" value="WHTH_GntR"/>
    <property type="match status" value="1"/>
</dbReference>
<dbReference type="PRINTS" id="PR00035">
    <property type="entry name" value="HTHGNTR"/>
</dbReference>
<dbReference type="Pfam" id="PF00155">
    <property type="entry name" value="Aminotran_1_2"/>
    <property type="match status" value="1"/>
</dbReference>
<dbReference type="InterPro" id="IPR004839">
    <property type="entry name" value="Aminotransferase_I/II_large"/>
</dbReference>
<comment type="caution">
    <text evidence="7">The sequence shown here is derived from an EMBL/GenBank/DDBJ whole genome shotgun (WGS) entry which is preliminary data.</text>
</comment>
<dbReference type="AlphaFoldDB" id="A0A315ZJ28"/>
<dbReference type="PROSITE" id="PS50949">
    <property type="entry name" value="HTH_GNTR"/>
    <property type="match status" value="1"/>
</dbReference>
<keyword evidence="4" id="KW-0238">DNA-binding</keyword>
<dbReference type="GO" id="GO:0003677">
    <property type="term" value="F:DNA binding"/>
    <property type="evidence" value="ECO:0007669"/>
    <property type="project" value="UniProtKB-KW"/>
</dbReference>
<dbReference type="GO" id="GO:0030170">
    <property type="term" value="F:pyridoxal phosphate binding"/>
    <property type="evidence" value="ECO:0007669"/>
    <property type="project" value="InterPro"/>
</dbReference>
<proteinExistence type="inferred from homology"/>
<keyword evidence="5" id="KW-0804">Transcription</keyword>
<evidence type="ECO:0000256" key="1">
    <source>
        <dbReference type="ARBA" id="ARBA00005384"/>
    </source>
</evidence>
<dbReference type="InterPro" id="IPR036390">
    <property type="entry name" value="WH_DNA-bd_sf"/>
</dbReference>
<evidence type="ECO:0000256" key="2">
    <source>
        <dbReference type="ARBA" id="ARBA00022898"/>
    </source>
</evidence>
<dbReference type="SMART" id="SM00345">
    <property type="entry name" value="HTH_GNTR"/>
    <property type="match status" value="1"/>
</dbReference>
<dbReference type="SUPFAM" id="SSF46785">
    <property type="entry name" value="Winged helix' DNA-binding domain"/>
    <property type="match status" value="1"/>
</dbReference>
<dbReference type="CDD" id="cd00609">
    <property type="entry name" value="AAT_like"/>
    <property type="match status" value="1"/>
</dbReference>
<dbReference type="InterPro" id="IPR036388">
    <property type="entry name" value="WH-like_DNA-bd_sf"/>
</dbReference>
<dbReference type="GO" id="GO:0003700">
    <property type="term" value="F:DNA-binding transcription factor activity"/>
    <property type="evidence" value="ECO:0007669"/>
    <property type="project" value="InterPro"/>
</dbReference>
<keyword evidence="7" id="KW-0032">Aminotransferase</keyword>
<evidence type="ECO:0000256" key="3">
    <source>
        <dbReference type="ARBA" id="ARBA00023015"/>
    </source>
</evidence>
<sequence length="488" mass="55649">MLPFSNLIQIDRESSEVVYRQIYRQFIQLIKDGVLQAGTKLPSTRELAKSLKVNRMTLMLALDELESQDWVESKARKGIFISSSLPMNRAVALGESEREKSKTTGFQIPEQIYFRQHQPQPYLRKLDEGLPDVRLAPLKELGQNYKQILGSASHQKLLSYGSALGDDLLREELVKFLNDSRGLHTSYEQLAIVRGSQMALRMLSEMLIRTGDKIAVGESNYIGADATFLRAGADLVRIPVDQDGVVVEKLADICQKEKIRGIYLTPHHHHPTTVTLSAERRIQLLSIAEQYGLFILEDDYDYDFHYSRSPYLPLASIDQQGHVIYIGSFTKMLAPNFRVGFISAPSDLVKLIEQERILSDRQGDFVLERSIAHLLRDGVIHQHLRKVLKVYQNRRDTMSELLNDKLSSVVEFEIPKGGMAIWGEFDQEIDLAKVSDILLKKHALLIPDFKQYNTFNLLNSQGIRFGFASQKEEEMNEIIGIMSNHFEV</sequence>
<evidence type="ECO:0000256" key="5">
    <source>
        <dbReference type="ARBA" id="ARBA00023163"/>
    </source>
</evidence>
<accession>A0A315ZJ28</accession>
<dbReference type="SUPFAM" id="SSF53383">
    <property type="entry name" value="PLP-dependent transferases"/>
    <property type="match status" value="1"/>
</dbReference>
<evidence type="ECO:0000259" key="6">
    <source>
        <dbReference type="PROSITE" id="PS50949"/>
    </source>
</evidence>
<dbReference type="OrthoDB" id="594134at2"/>